<reference evidence="4 5" key="1">
    <citation type="journal article" date="2012" name="J. Bacteriol.">
        <title>Complete Genome Sequence of Paenibacillus mucilaginosus 3016, a Bacterium Functional as Microbial Fertilizer.</title>
        <authorList>
            <person name="Ma M."/>
            <person name="Wang Z."/>
            <person name="Li L."/>
            <person name="Jiang X."/>
            <person name="Guan D."/>
            <person name="Cao F."/>
            <person name="Chen H."/>
            <person name="Wang X."/>
            <person name="Shen D."/>
            <person name="Du B."/>
            <person name="Li J."/>
        </authorList>
    </citation>
    <scope>NUCLEOTIDE SEQUENCE [LARGE SCALE GENOMIC DNA]</scope>
    <source>
        <strain evidence="4 5">3016</strain>
    </source>
</reference>
<sequence>MNIRPWQESDKPFIVSLALRFAEGELMGWRDPALMKEAQLRIAQESVDRPEPGTEVFVAEEENGKRLGFLEVKPHKDALTGIEQGSIVAVAVAPESEGGGVGRRLLLKAEEWAREQGFKQIVLSVFAGNERALNLYKQLNYEADVVKMVKEL</sequence>
<evidence type="ECO:0000313" key="5">
    <source>
        <dbReference type="Proteomes" id="UP000007523"/>
    </source>
</evidence>
<dbReference type="GO" id="GO:0016747">
    <property type="term" value="F:acyltransferase activity, transferring groups other than amino-acyl groups"/>
    <property type="evidence" value="ECO:0007669"/>
    <property type="project" value="InterPro"/>
</dbReference>
<dbReference type="RefSeq" id="WP_014370873.1">
    <property type="nucleotide sequence ID" value="NC_016935.1"/>
</dbReference>
<dbReference type="KEGG" id="pmq:PM3016_4300"/>
<dbReference type="HOGENOM" id="CLU_013985_36_4_9"/>
<evidence type="ECO:0000259" key="3">
    <source>
        <dbReference type="PROSITE" id="PS51186"/>
    </source>
</evidence>
<dbReference type="PROSITE" id="PS51186">
    <property type="entry name" value="GNAT"/>
    <property type="match status" value="1"/>
</dbReference>
<proteinExistence type="predicted"/>
<dbReference type="CDD" id="cd04301">
    <property type="entry name" value="NAT_SF"/>
    <property type="match status" value="1"/>
</dbReference>
<keyword evidence="1 4" id="KW-0808">Transferase</keyword>
<evidence type="ECO:0000256" key="2">
    <source>
        <dbReference type="ARBA" id="ARBA00023315"/>
    </source>
</evidence>
<dbReference type="AlphaFoldDB" id="H6NNZ8"/>
<dbReference type="PANTHER" id="PTHR43877">
    <property type="entry name" value="AMINOALKYLPHOSPHONATE N-ACETYLTRANSFERASE-RELATED-RELATED"/>
    <property type="match status" value="1"/>
</dbReference>
<dbReference type="InterPro" id="IPR050832">
    <property type="entry name" value="Bact_Acetyltransf"/>
</dbReference>
<keyword evidence="2" id="KW-0012">Acyltransferase</keyword>
<dbReference type="STRING" id="1116391.PM3016_4300"/>
<dbReference type="Pfam" id="PF00583">
    <property type="entry name" value="Acetyltransf_1"/>
    <property type="match status" value="1"/>
</dbReference>
<name>H6NNZ8_9BACL</name>
<accession>H6NNZ8</accession>
<protein>
    <submittedName>
        <fullName evidence="4">Ribosomal-protein-alanine acetyltransferase</fullName>
    </submittedName>
</protein>
<gene>
    <name evidence="4" type="ORF">PM3016_4300</name>
</gene>
<evidence type="ECO:0000313" key="4">
    <source>
        <dbReference type="EMBL" id="AFC31072.1"/>
    </source>
</evidence>
<keyword evidence="5" id="KW-1185">Reference proteome</keyword>
<feature type="domain" description="N-acetyltransferase" evidence="3">
    <location>
        <begin position="1"/>
        <end position="152"/>
    </location>
</feature>
<dbReference type="Gene3D" id="3.40.630.30">
    <property type="match status" value="1"/>
</dbReference>
<dbReference type="Proteomes" id="UP000007523">
    <property type="component" value="Chromosome"/>
</dbReference>
<organism evidence="4 5">
    <name type="scientific">Paenibacillus mucilaginosus 3016</name>
    <dbReference type="NCBI Taxonomy" id="1116391"/>
    <lineage>
        <taxon>Bacteria</taxon>
        <taxon>Bacillati</taxon>
        <taxon>Bacillota</taxon>
        <taxon>Bacilli</taxon>
        <taxon>Bacillales</taxon>
        <taxon>Paenibacillaceae</taxon>
        <taxon>Paenibacillus</taxon>
    </lineage>
</organism>
<dbReference type="EMBL" id="CP003235">
    <property type="protein sequence ID" value="AFC31072.1"/>
    <property type="molecule type" value="Genomic_DNA"/>
</dbReference>
<dbReference type="SUPFAM" id="SSF55729">
    <property type="entry name" value="Acyl-CoA N-acyltransferases (Nat)"/>
    <property type="match status" value="1"/>
</dbReference>
<dbReference type="InterPro" id="IPR016181">
    <property type="entry name" value="Acyl_CoA_acyltransferase"/>
</dbReference>
<dbReference type="InterPro" id="IPR000182">
    <property type="entry name" value="GNAT_dom"/>
</dbReference>
<evidence type="ECO:0000256" key="1">
    <source>
        <dbReference type="ARBA" id="ARBA00022679"/>
    </source>
</evidence>